<evidence type="ECO:0000256" key="1">
    <source>
        <dbReference type="SAM" id="Phobius"/>
    </source>
</evidence>
<evidence type="ECO:0000313" key="4">
    <source>
        <dbReference type="Proteomes" id="UP001595897"/>
    </source>
</evidence>
<dbReference type="Proteomes" id="UP001595897">
    <property type="component" value="Unassembled WGS sequence"/>
</dbReference>
<keyword evidence="1" id="KW-0812">Transmembrane</keyword>
<protein>
    <submittedName>
        <fullName evidence="3">Uncharacterized protein</fullName>
    </submittedName>
</protein>
<dbReference type="RefSeq" id="WP_382409776.1">
    <property type="nucleotide sequence ID" value="NZ_JBHSGU010000009.1"/>
</dbReference>
<keyword evidence="4" id="KW-1185">Reference proteome</keyword>
<organism evidence="3 4">
    <name type="scientific">Glaciecola siphonariae</name>
    <dbReference type="NCBI Taxonomy" id="521012"/>
    <lineage>
        <taxon>Bacteria</taxon>
        <taxon>Pseudomonadati</taxon>
        <taxon>Pseudomonadota</taxon>
        <taxon>Gammaproteobacteria</taxon>
        <taxon>Alteromonadales</taxon>
        <taxon>Alteromonadaceae</taxon>
        <taxon>Glaciecola</taxon>
    </lineage>
</organism>
<feature type="signal peptide" evidence="2">
    <location>
        <begin position="1"/>
        <end position="20"/>
    </location>
</feature>
<accession>A0ABV9LXZ1</accession>
<comment type="caution">
    <text evidence="3">The sequence shown here is derived from an EMBL/GenBank/DDBJ whole genome shotgun (WGS) entry which is preliminary data.</text>
</comment>
<proteinExistence type="predicted"/>
<evidence type="ECO:0000313" key="3">
    <source>
        <dbReference type="EMBL" id="MFC4701362.1"/>
    </source>
</evidence>
<gene>
    <name evidence="3" type="ORF">ACFO4O_14425</name>
</gene>
<evidence type="ECO:0000256" key="2">
    <source>
        <dbReference type="SAM" id="SignalP"/>
    </source>
</evidence>
<feature type="transmembrane region" description="Helical" evidence="1">
    <location>
        <begin position="259"/>
        <end position="277"/>
    </location>
</feature>
<feature type="chain" id="PRO_5045849487" evidence="2">
    <location>
        <begin position="21"/>
        <end position="279"/>
    </location>
</feature>
<keyword evidence="1" id="KW-0472">Membrane</keyword>
<dbReference type="EMBL" id="JBHSGU010000009">
    <property type="protein sequence ID" value="MFC4701362.1"/>
    <property type="molecule type" value="Genomic_DNA"/>
</dbReference>
<keyword evidence="2" id="KW-0732">Signal</keyword>
<reference evidence="4" key="1">
    <citation type="journal article" date="2019" name="Int. J. Syst. Evol. Microbiol.">
        <title>The Global Catalogue of Microorganisms (GCM) 10K type strain sequencing project: providing services to taxonomists for standard genome sequencing and annotation.</title>
        <authorList>
            <consortium name="The Broad Institute Genomics Platform"/>
            <consortium name="The Broad Institute Genome Sequencing Center for Infectious Disease"/>
            <person name="Wu L."/>
            <person name="Ma J."/>
        </authorList>
    </citation>
    <scope>NUCLEOTIDE SEQUENCE [LARGE SCALE GENOMIC DNA]</scope>
    <source>
        <strain evidence="4">KACC 12507</strain>
    </source>
</reference>
<sequence length="279" mass="31483">MFFNRIIFLSALLFTINTHASVVNLEVNVTGKNTYYSEDGLNGEILNEQSTYTPLNEPGFGLNFFIDLFSEDNFSRQPFEGSFEDLDGNENLYWANNFSMSNAPGFTPYSQELQRQRLLDDPSSETYDSSLYLYGGTRFVNGEEVINESLQFSYQHVIQQNTIVGDIETVNFQSYFLTFAFQLPTPMSIGDASYFDASKTHELLFDSLGITTSFLEQYSESIYSYNINTNEYLGGTVDQINYAGSAIFNITEVSGPSQGVMFVIIGLFLLITLRLKVAN</sequence>
<name>A0ABV9LXZ1_9ALTE</name>
<keyword evidence="1" id="KW-1133">Transmembrane helix</keyword>